<evidence type="ECO:0000313" key="2">
    <source>
        <dbReference type="Proteomes" id="UP000295008"/>
    </source>
</evidence>
<comment type="caution">
    <text evidence="1">The sequence shown here is derived from an EMBL/GenBank/DDBJ whole genome shotgun (WGS) entry which is preliminary data.</text>
</comment>
<dbReference type="OrthoDB" id="5149792at2"/>
<reference evidence="1 2" key="1">
    <citation type="submission" date="2019-03" db="EMBL/GenBank/DDBJ databases">
        <title>Genomic Encyclopedia of Type Strains, Phase IV (KMG-IV): sequencing the most valuable type-strain genomes for metagenomic binning, comparative biology and taxonomic classification.</title>
        <authorList>
            <person name="Goeker M."/>
        </authorList>
    </citation>
    <scope>NUCLEOTIDE SEQUENCE [LARGE SCALE GENOMIC DNA]</scope>
    <source>
        <strain evidence="1 2">LX-B</strain>
    </source>
</reference>
<dbReference type="InterPro" id="IPR000415">
    <property type="entry name" value="Nitroreductase-like"/>
</dbReference>
<gene>
    <name evidence="1" type="ORF">EDC14_100212</name>
</gene>
<dbReference type="AlphaFoldDB" id="A0A4R1SA84"/>
<protein>
    <submittedName>
        <fullName evidence="1">Nitroreductase family protein</fullName>
    </submittedName>
</protein>
<accession>A0A4R1SA84</accession>
<name>A0A4R1SA84_HYDET</name>
<keyword evidence="2" id="KW-1185">Reference proteome</keyword>
<dbReference type="RefSeq" id="WP_132012449.1">
    <property type="nucleotide sequence ID" value="NZ_SLUN01000002.1"/>
</dbReference>
<dbReference type="Gene3D" id="3.40.109.10">
    <property type="entry name" value="NADH Oxidase"/>
    <property type="match status" value="1"/>
</dbReference>
<dbReference type="Proteomes" id="UP000295008">
    <property type="component" value="Unassembled WGS sequence"/>
</dbReference>
<proteinExistence type="predicted"/>
<dbReference type="SUPFAM" id="SSF55469">
    <property type="entry name" value="FMN-dependent nitroreductase-like"/>
    <property type="match status" value="2"/>
</dbReference>
<dbReference type="NCBIfam" id="NF047509">
    <property type="entry name" value="Rv3131_FMN_oxido"/>
    <property type="match status" value="1"/>
</dbReference>
<dbReference type="EMBL" id="SLUN01000002">
    <property type="protein sequence ID" value="TCL76259.1"/>
    <property type="molecule type" value="Genomic_DNA"/>
</dbReference>
<dbReference type="GO" id="GO:0016491">
    <property type="term" value="F:oxidoreductase activity"/>
    <property type="evidence" value="ECO:0007669"/>
    <property type="project" value="InterPro"/>
</dbReference>
<organism evidence="1 2">
    <name type="scientific">Hydrogenispora ethanolica</name>
    <dbReference type="NCBI Taxonomy" id="1082276"/>
    <lineage>
        <taxon>Bacteria</taxon>
        <taxon>Bacillati</taxon>
        <taxon>Bacillota</taxon>
        <taxon>Hydrogenispora</taxon>
    </lineage>
</organism>
<evidence type="ECO:0000313" key="1">
    <source>
        <dbReference type="EMBL" id="TCL76259.1"/>
    </source>
</evidence>
<sequence>MSKSYRSYLKLLICFAWGIWGLLCGFRPGPLPAVQAAANEPVPAGPAQRIAEIIRYGAMAPSSHNAQMWQVKRLSDQEILIRLDPARLLPQVDPWNREALISVGAFVENMVAAAPHFDLEAEVQILVRRPGDTSIASLRFTPRPGGPDAARLAAAIENRHTIRTPYSKSALPESVLEQFRAVQPGIRYFPLASPEGRYLREAIIEATRQQVANDAKQRELAEWLRFSKKEADTKKDGLTPEMMGLSGIVKWFASTFFNRDTVLSGSFRKQTVGTVQKQVQNCAGFIVISSPDETPAALVNAGRTLERLWIRATGLQVAVHPMSAPLEENPWRETLPARLKMGQPVQMILRVGTVRDYGRPVSPRREVPLQK</sequence>